<sequence>MATRIGTENNDVFDASDFGEMNVSNRYEGKGGNDTLVGGHLRDVLIGGEGNDYLGGGDGADTLEDTGGASVYGDAGDDSITLNTANGFANGGTGDDKFLLIRTSGTMYGDQGDDLFTVLSSTGLALNGGQGDDIIYVGGGVATDRLIINGDAGDDLLSAGVAGETFNGGAGEDTISYIYASSAVTVDLARNAAGGAAAGDSWFRVENVEGSDYNDTIRGNGDYNYITGGAGNDIVSGDAGGDLLDGGDGLDRLDYSRSTAAVTVNLATGEASGGHADGDTFFSFESLEGSKYADVLIGSAGANRIAGGGGDDRLTGGGGGDVISGGAGADRFVYLDVTDSRMSSGRDTIYDFKRSDGDKIDLSAIDASISGSGNQAFTLIGTSAFTAGTQGQLNYRVYGGYVIVQGDINGDRVGDFSIQVMNVSNLAASDFVL</sequence>
<evidence type="ECO:0000256" key="1">
    <source>
        <dbReference type="ARBA" id="ARBA00004613"/>
    </source>
</evidence>
<keyword evidence="2" id="KW-0964">Secreted</keyword>
<dbReference type="PANTHER" id="PTHR38340:SF1">
    <property type="entry name" value="S-LAYER PROTEIN"/>
    <property type="match status" value="1"/>
</dbReference>
<dbReference type="Gene3D" id="2.150.10.10">
    <property type="entry name" value="Serralysin-like metalloprotease, C-terminal"/>
    <property type="match status" value="3"/>
</dbReference>
<protein>
    <submittedName>
        <fullName evidence="3">Calcium-binding protein</fullName>
    </submittedName>
</protein>
<comment type="caution">
    <text evidence="3">The sequence shown here is derived from an EMBL/GenBank/DDBJ whole genome shotgun (WGS) entry which is preliminary data.</text>
</comment>
<dbReference type="Proteomes" id="UP001597171">
    <property type="component" value="Unassembled WGS sequence"/>
</dbReference>
<keyword evidence="4" id="KW-1185">Reference proteome</keyword>
<comment type="subcellular location">
    <subcellularLocation>
        <location evidence="1">Secreted</location>
    </subcellularLocation>
</comment>
<evidence type="ECO:0000313" key="4">
    <source>
        <dbReference type="Proteomes" id="UP001597171"/>
    </source>
</evidence>
<dbReference type="InterPro" id="IPR018511">
    <property type="entry name" value="Hemolysin-typ_Ca-bd_CS"/>
</dbReference>
<dbReference type="InterPro" id="IPR050557">
    <property type="entry name" value="RTX_toxin/Mannuronan_C5-epim"/>
</dbReference>
<dbReference type="EMBL" id="JBHTMX010000145">
    <property type="protein sequence ID" value="MFD1332963.1"/>
    <property type="molecule type" value="Genomic_DNA"/>
</dbReference>
<evidence type="ECO:0000313" key="3">
    <source>
        <dbReference type="EMBL" id="MFD1332963.1"/>
    </source>
</evidence>
<dbReference type="PRINTS" id="PR00313">
    <property type="entry name" value="CABNDNGRPT"/>
</dbReference>
<proteinExistence type="predicted"/>
<accession>A0ABW3Z9Q5</accession>
<dbReference type="RefSeq" id="WP_378776166.1">
    <property type="nucleotide sequence ID" value="NZ_JBHTMX010000145.1"/>
</dbReference>
<dbReference type="SUPFAM" id="SSF51120">
    <property type="entry name" value="beta-Roll"/>
    <property type="match status" value="2"/>
</dbReference>
<dbReference type="PROSITE" id="PS00330">
    <property type="entry name" value="HEMOLYSIN_CALCIUM"/>
    <property type="match status" value="2"/>
</dbReference>
<gene>
    <name evidence="3" type="ORF">ACFQ4O_13235</name>
</gene>
<reference evidence="4" key="1">
    <citation type="journal article" date="2019" name="Int. J. Syst. Evol. Microbiol.">
        <title>The Global Catalogue of Microorganisms (GCM) 10K type strain sequencing project: providing services to taxonomists for standard genome sequencing and annotation.</title>
        <authorList>
            <consortium name="The Broad Institute Genomics Platform"/>
            <consortium name="The Broad Institute Genome Sequencing Center for Infectious Disease"/>
            <person name="Wu L."/>
            <person name="Ma J."/>
        </authorList>
    </citation>
    <scope>NUCLEOTIDE SEQUENCE [LARGE SCALE GENOMIC DNA]</scope>
    <source>
        <strain evidence="4">CCUG 61696</strain>
    </source>
</reference>
<dbReference type="InterPro" id="IPR011049">
    <property type="entry name" value="Serralysin-like_metalloprot_C"/>
</dbReference>
<organism evidence="3 4">
    <name type="scientific">Methylopila musalis</name>
    <dbReference type="NCBI Taxonomy" id="1134781"/>
    <lineage>
        <taxon>Bacteria</taxon>
        <taxon>Pseudomonadati</taxon>
        <taxon>Pseudomonadota</taxon>
        <taxon>Alphaproteobacteria</taxon>
        <taxon>Hyphomicrobiales</taxon>
        <taxon>Methylopilaceae</taxon>
        <taxon>Methylopila</taxon>
    </lineage>
</organism>
<dbReference type="InterPro" id="IPR001343">
    <property type="entry name" value="Hemolysn_Ca-bd"/>
</dbReference>
<dbReference type="Pfam" id="PF00353">
    <property type="entry name" value="HemolysinCabind"/>
    <property type="match status" value="5"/>
</dbReference>
<name>A0ABW3Z9Q5_9HYPH</name>
<evidence type="ECO:0000256" key="2">
    <source>
        <dbReference type="ARBA" id="ARBA00022525"/>
    </source>
</evidence>
<dbReference type="PANTHER" id="PTHR38340">
    <property type="entry name" value="S-LAYER PROTEIN"/>
    <property type="match status" value="1"/>
</dbReference>